<keyword evidence="2" id="KW-1185">Reference proteome</keyword>
<organism evidence="1 2">
    <name type="scientific">Paramecium sonneborni</name>
    <dbReference type="NCBI Taxonomy" id="65129"/>
    <lineage>
        <taxon>Eukaryota</taxon>
        <taxon>Sar</taxon>
        <taxon>Alveolata</taxon>
        <taxon>Ciliophora</taxon>
        <taxon>Intramacronucleata</taxon>
        <taxon>Oligohymenophorea</taxon>
        <taxon>Peniculida</taxon>
        <taxon>Parameciidae</taxon>
        <taxon>Paramecium</taxon>
    </lineage>
</organism>
<comment type="caution">
    <text evidence="1">The sequence shown here is derived from an EMBL/GenBank/DDBJ whole genome shotgun (WGS) entry which is preliminary data.</text>
</comment>
<dbReference type="OrthoDB" id="295191at2759"/>
<evidence type="ECO:0000313" key="2">
    <source>
        <dbReference type="Proteomes" id="UP000692954"/>
    </source>
</evidence>
<reference evidence="1" key="1">
    <citation type="submission" date="2021-01" db="EMBL/GenBank/DDBJ databases">
        <authorList>
            <consortium name="Genoscope - CEA"/>
            <person name="William W."/>
        </authorList>
    </citation>
    <scope>NUCLEOTIDE SEQUENCE</scope>
</reference>
<protein>
    <submittedName>
        <fullName evidence="1">Uncharacterized protein</fullName>
    </submittedName>
</protein>
<gene>
    <name evidence="1" type="ORF">PSON_ATCC_30995.1.T0070211</name>
</gene>
<dbReference type="EMBL" id="CAJJDN010000007">
    <property type="protein sequence ID" value="CAD8053186.1"/>
    <property type="molecule type" value="Genomic_DNA"/>
</dbReference>
<evidence type="ECO:0000313" key="1">
    <source>
        <dbReference type="EMBL" id="CAD8053186.1"/>
    </source>
</evidence>
<dbReference type="AlphaFoldDB" id="A0A8S1KJ99"/>
<sequence>MNINQLDISFNILEENDDLKIIQYQVHLNGNIYKLDDIVFANNFGQIKNYSENLSQKEFLAFIVNRSKIIPINLFKICVSNLIINNEKYNCFKIIDEQQQKLHDLILKANQESIQECYQILNVFQSQLQKIVYLHQIVMVDTFTKVEQRIQFLQDCIDFLSKYKNQEESHISKYIREKKLFALNDLFRLQSSLLRKDLCQTTLFQLQQQSAFLENLDIQTRIIRLQLDFNQAEYIYSLNKKVQINMQNISGILQTLKLVDIYDINKKLHQVPVILQNDSEVIFQINDYLIKIMQILFGSLQLQENSLLGELLQQYKQYFTAVCNLQIRYTYHICLSLTLQKQEALENSLKAFQLALEINDINDIIEIFINTQLLYIETDQEIEGLKFSQQFINNFGSSKLKLNHKAEYKQIQDNMTYMMVKQKLND</sequence>
<name>A0A8S1KJ99_9CILI</name>
<dbReference type="Proteomes" id="UP000692954">
    <property type="component" value="Unassembled WGS sequence"/>
</dbReference>
<accession>A0A8S1KJ99</accession>
<proteinExistence type="predicted"/>